<proteinExistence type="predicted"/>
<sequence>MLEYTIKLAEKYCCPQYELFPDLSKTYSGFVFENKLQIMGYLDKIKDLLAALAAGQMPWERLNRALEVIVRYIVCWPY</sequence>
<reference evidence="2" key="1">
    <citation type="submission" date="2015-03" db="EMBL/GenBank/DDBJ databases">
        <authorList>
            <person name="Nijsse Bart"/>
        </authorList>
    </citation>
    <scope>NUCLEOTIDE SEQUENCE [LARGE SCALE GENOMIC DNA]</scope>
</reference>
<dbReference type="Proteomes" id="UP000049855">
    <property type="component" value="Unassembled WGS sequence"/>
</dbReference>
<gene>
    <name evidence="1" type="ORF">SpAn4DRAFT_3313</name>
</gene>
<organism evidence="1 2">
    <name type="scientific">Sporomusa ovata</name>
    <dbReference type="NCBI Taxonomy" id="2378"/>
    <lineage>
        <taxon>Bacteria</taxon>
        <taxon>Bacillati</taxon>
        <taxon>Bacillota</taxon>
        <taxon>Negativicutes</taxon>
        <taxon>Selenomonadales</taxon>
        <taxon>Sporomusaceae</taxon>
        <taxon>Sporomusa</taxon>
    </lineage>
</organism>
<name>A0A0U1L120_9FIRM</name>
<protein>
    <submittedName>
        <fullName evidence="1">Uncharacterized protein</fullName>
    </submittedName>
</protein>
<evidence type="ECO:0000313" key="2">
    <source>
        <dbReference type="Proteomes" id="UP000049855"/>
    </source>
</evidence>
<evidence type="ECO:0000313" key="1">
    <source>
        <dbReference type="EMBL" id="CQR72853.1"/>
    </source>
</evidence>
<dbReference type="EMBL" id="CTRP01000011">
    <property type="protein sequence ID" value="CQR72853.1"/>
    <property type="molecule type" value="Genomic_DNA"/>
</dbReference>
<keyword evidence="2" id="KW-1185">Reference proteome</keyword>
<accession>A0A0U1L120</accession>
<dbReference type="AlphaFoldDB" id="A0A0U1L120"/>